<evidence type="ECO:0000313" key="8">
    <source>
        <dbReference type="Proteomes" id="UP001431209"/>
    </source>
</evidence>
<comment type="subcellular location">
    <subcellularLocation>
        <location evidence="1">Cell projection</location>
        <location evidence="1">Cilium</location>
    </subcellularLocation>
    <subcellularLocation>
        <location evidence="2">Cytoplasm</location>
        <location evidence="2">Cytoskeleton</location>
    </subcellularLocation>
</comment>
<dbReference type="GO" id="GO:0005856">
    <property type="term" value="C:cytoskeleton"/>
    <property type="evidence" value="ECO:0007669"/>
    <property type="project" value="UniProtKB-SubCell"/>
</dbReference>
<evidence type="ECO:0000256" key="1">
    <source>
        <dbReference type="ARBA" id="ARBA00004138"/>
    </source>
</evidence>
<keyword evidence="3" id="KW-0963">Cytoplasm</keyword>
<organism evidence="7 8">
    <name type="scientific">Acrasis kona</name>
    <dbReference type="NCBI Taxonomy" id="1008807"/>
    <lineage>
        <taxon>Eukaryota</taxon>
        <taxon>Discoba</taxon>
        <taxon>Heterolobosea</taxon>
        <taxon>Tetramitia</taxon>
        <taxon>Eutetramitia</taxon>
        <taxon>Acrasidae</taxon>
        <taxon>Acrasis</taxon>
    </lineage>
</organism>
<keyword evidence="4" id="KW-0206">Cytoskeleton</keyword>
<sequence>MSKTTSTSKVSDVTEVASNSIWRERVKNELGSFTLNEQFTAHPTKMNVVTDKPNKRGNRFLDKDEALLQSLCKTYIKSDHPLHDTIPKVEQTQKTLNPKDSKFNELLSQTSKTPTEKYSYPITASQEIGWFNNEAVSGGDRFHHPRNMCNETIYADALIRSSTVQKSGSKKDAK</sequence>
<dbReference type="PANTHER" id="PTHR33865:SF3">
    <property type="entry name" value="PROTEIN FAM183B"/>
    <property type="match status" value="1"/>
</dbReference>
<evidence type="ECO:0000256" key="6">
    <source>
        <dbReference type="ARBA" id="ARBA00034777"/>
    </source>
</evidence>
<comment type="caution">
    <text evidence="7">The sequence shown here is derived from an EMBL/GenBank/DDBJ whole genome shotgun (WGS) entry which is preliminary data.</text>
</comment>
<dbReference type="EMBL" id="JAOPGA020000870">
    <property type="protein sequence ID" value="KAL0482556.1"/>
    <property type="molecule type" value="Genomic_DNA"/>
</dbReference>
<evidence type="ECO:0000313" key="7">
    <source>
        <dbReference type="EMBL" id="KAL0482556.1"/>
    </source>
</evidence>
<evidence type="ECO:0000256" key="4">
    <source>
        <dbReference type="ARBA" id="ARBA00023212"/>
    </source>
</evidence>
<dbReference type="Proteomes" id="UP001431209">
    <property type="component" value="Unassembled WGS sequence"/>
</dbReference>
<name>A0AAW2Z191_9EUKA</name>
<accession>A0AAW2Z191</accession>
<proteinExistence type="inferred from homology"/>
<dbReference type="Pfam" id="PF14886">
    <property type="entry name" value="FAM183"/>
    <property type="match status" value="1"/>
</dbReference>
<dbReference type="InterPro" id="IPR029214">
    <property type="entry name" value="CFAP144"/>
</dbReference>
<dbReference type="AlphaFoldDB" id="A0AAW2Z191"/>
<evidence type="ECO:0000256" key="2">
    <source>
        <dbReference type="ARBA" id="ARBA00004245"/>
    </source>
</evidence>
<evidence type="ECO:0000256" key="5">
    <source>
        <dbReference type="ARBA" id="ARBA00023273"/>
    </source>
</evidence>
<protein>
    <submittedName>
        <fullName evidence="7">Uncharacterized protein</fullName>
    </submittedName>
</protein>
<dbReference type="GO" id="GO:0097546">
    <property type="term" value="C:ciliary base"/>
    <property type="evidence" value="ECO:0007669"/>
    <property type="project" value="TreeGrafter"/>
</dbReference>
<keyword evidence="8" id="KW-1185">Reference proteome</keyword>
<gene>
    <name evidence="7" type="ORF">AKO1_014422</name>
</gene>
<dbReference type="PANTHER" id="PTHR33865">
    <property type="entry name" value="PROTEIN FAM183B"/>
    <property type="match status" value="1"/>
</dbReference>
<evidence type="ECO:0000256" key="3">
    <source>
        <dbReference type="ARBA" id="ARBA00022490"/>
    </source>
</evidence>
<reference evidence="7 8" key="1">
    <citation type="submission" date="2024-03" db="EMBL/GenBank/DDBJ databases">
        <title>The Acrasis kona genome and developmental transcriptomes reveal deep origins of eukaryotic multicellular pathways.</title>
        <authorList>
            <person name="Sheikh S."/>
            <person name="Fu C.-J."/>
            <person name="Brown M.W."/>
            <person name="Baldauf S.L."/>
        </authorList>
    </citation>
    <scope>NUCLEOTIDE SEQUENCE [LARGE SCALE GENOMIC DNA]</scope>
    <source>
        <strain evidence="7 8">ATCC MYA-3509</strain>
    </source>
</reference>
<comment type="similarity">
    <text evidence="6">Belongs to the CFAP144 family.</text>
</comment>
<keyword evidence="5" id="KW-0966">Cell projection</keyword>